<name>A0A1S2VB60_9BACT</name>
<protein>
    <submittedName>
        <fullName evidence="1">Uncharacterized protein</fullName>
    </submittedName>
</protein>
<keyword evidence="2" id="KW-1185">Reference proteome</keyword>
<accession>A0A1S2VB60</accession>
<dbReference type="AlphaFoldDB" id="A0A1S2VB60"/>
<organism evidence="1 2">
    <name type="scientific">Arsenicibacter rosenii</name>
    <dbReference type="NCBI Taxonomy" id="1750698"/>
    <lineage>
        <taxon>Bacteria</taxon>
        <taxon>Pseudomonadati</taxon>
        <taxon>Bacteroidota</taxon>
        <taxon>Cytophagia</taxon>
        <taxon>Cytophagales</taxon>
        <taxon>Spirosomataceae</taxon>
        <taxon>Arsenicibacter</taxon>
    </lineage>
</organism>
<evidence type="ECO:0000313" key="2">
    <source>
        <dbReference type="Proteomes" id="UP000181790"/>
    </source>
</evidence>
<evidence type="ECO:0000313" key="1">
    <source>
        <dbReference type="EMBL" id="OIN55545.1"/>
    </source>
</evidence>
<gene>
    <name evidence="1" type="ORF">BLX24_29620</name>
</gene>
<dbReference type="EMBL" id="MORL01000073">
    <property type="protein sequence ID" value="OIN55545.1"/>
    <property type="molecule type" value="Genomic_DNA"/>
</dbReference>
<sequence>MMMLVCGLVVNAFAQGELVSQKVFSPDEMTKLWEKFGGDEDWKLLTGEVKGRKFKRYEVKEGAWGFSGTVVDEKGKKVPVMFCAYDFYNPNEKQGQGCSMVWRQVGDQIYKAYLVFPVGEKSMDKALLMSEEWFSSGGKIQKAHSFGRCFRNCIGGNTASVVLEGPFGFKTRVKADCKNSCLAGVAICGGVTAILSVASGGLGVPATIAVFFGCAGVACAPCFAACALGCM</sequence>
<proteinExistence type="predicted"/>
<dbReference type="Proteomes" id="UP000181790">
    <property type="component" value="Unassembled WGS sequence"/>
</dbReference>
<comment type="caution">
    <text evidence="1">The sequence shown here is derived from an EMBL/GenBank/DDBJ whole genome shotgun (WGS) entry which is preliminary data.</text>
</comment>
<reference evidence="1 2" key="1">
    <citation type="submission" date="2016-10" db="EMBL/GenBank/DDBJ databases">
        <title>Arsenicibacter rosenii gen. nov., sp. nov., an efficient arsenic-methylating bacterium isolated from an arsenic-contaminated paddy soil.</title>
        <authorList>
            <person name="Huang K."/>
        </authorList>
    </citation>
    <scope>NUCLEOTIDE SEQUENCE [LARGE SCALE GENOMIC DNA]</scope>
    <source>
        <strain evidence="1 2">SM-1</strain>
    </source>
</reference>